<keyword evidence="8" id="KW-0812">Transmembrane</keyword>
<comment type="cofactor">
    <cofactor evidence="1">
        <name>Mn(2+)</name>
        <dbReference type="ChEBI" id="CHEBI:29035"/>
    </cofactor>
</comment>
<evidence type="ECO:0000256" key="13">
    <source>
        <dbReference type="ARBA" id="ARBA00023136"/>
    </source>
</evidence>
<comment type="caution">
    <text evidence="21">The sequence shown here is derived from an EMBL/GenBank/DDBJ whole genome shotgun (WGS) entry which is preliminary data.</text>
</comment>
<keyword evidence="12" id="KW-0333">Golgi apparatus</keyword>
<dbReference type="PANTHER" id="PTHR46420">
    <property type="entry name" value="BETA-1,4-GLUCURONYLTRANSFERASE 1"/>
    <property type="match status" value="1"/>
</dbReference>
<sequence>EYEVSSALWKIASIHACVQAVRDNVTFSLVSPIPAKSSPPVTAPPSAFSGPQENLCRDLGLVSGHHDHNYSAVKQFPNNLLRNVARRAATSEYVIVIDVDMMPNENLRQDFILFAIQRGLFRKPHRYEKTVFVVPAFEARDNVKLPLNKAQLLSLVETGEIRPFYSQLCWKCQAPTSYEAWQKEPPGAEMAPLFDVLWKDPWEPFYIASNNVPFYDERFKQYGFNRISQVCELHVAGYTFSVLNNAFLVHRGFKTTTSFHPDKEKDQDHNRMLFRQFKAELKVKYIDSTRRCY</sequence>
<dbReference type="InterPro" id="IPR029044">
    <property type="entry name" value="Nucleotide-diphossugar_trans"/>
</dbReference>
<dbReference type="Pfam" id="PF13896">
    <property type="entry name" value="Glyco_transf_49"/>
    <property type="match status" value="1"/>
</dbReference>
<organism evidence="21 22">
    <name type="scientific">Ranatra chinensis</name>
    <dbReference type="NCBI Taxonomy" id="642074"/>
    <lineage>
        <taxon>Eukaryota</taxon>
        <taxon>Metazoa</taxon>
        <taxon>Ecdysozoa</taxon>
        <taxon>Arthropoda</taxon>
        <taxon>Hexapoda</taxon>
        <taxon>Insecta</taxon>
        <taxon>Pterygota</taxon>
        <taxon>Neoptera</taxon>
        <taxon>Paraneoptera</taxon>
        <taxon>Hemiptera</taxon>
        <taxon>Heteroptera</taxon>
        <taxon>Panheteroptera</taxon>
        <taxon>Nepomorpha</taxon>
        <taxon>Nepidae</taxon>
        <taxon>Ranatrinae</taxon>
        <taxon>Ranatra</taxon>
    </lineage>
</organism>
<keyword evidence="13" id="KW-0472">Membrane</keyword>
<evidence type="ECO:0000256" key="19">
    <source>
        <dbReference type="ARBA" id="ARBA00033291"/>
    </source>
</evidence>
<feature type="non-terminal residue" evidence="21">
    <location>
        <position position="1"/>
    </location>
</feature>
<keyword evidence="14" id="KW-0325">Glycoprotein</keyword>
<evidence type="ECO:0000256" key="8">
    <source>
        <dbReference type="ARBA" id="ARBA00022692"/>
    </source>
</evidence>
<dbReference type="GO" id="GO:0046872">
    <property type="term" value="F:metal ion binding"/>
    <property type="evidence" value="ECO:0007669"/>
    <property type="project" value="UniProtKB-KW"/>
</dbReference>
<evidence type="ECO:0000256" key="3">
    <source>
        <dbReference type="ARBA" id="ARBA00004922"/>
    </source>
</evidence>
<evidence type="ECO:0000256" key="10">
    <source>
        <dbReference type="ARBA" id="ARBA00022968"/>
    </source>
</evidence>
<keyword evidence="10" id="KW-0735">Signal-anchor</keyword>
<dbReference type="SUPFAM" id="SSF53448">
    <property type="entry name" value="Nucleotide-diphospho-sugar transferases"/>
    <property type="match status" value="1"/>
</dbReference>
<protein>
    <recommendedName>
        <fullName evidence="5">Beta-1,4-glucuronyltransferase 1</fullName>
    </recommendedName>
    <alternativeName>
        <fullName evidence="16">I-beta-1,3-N-acetylglucosaminyltransferase</fullName>
    </alternativeName>
    <alternativeName>
        <fullName evidence="19">N-acetyllactosaminide beta-1,3-N-acetylglucosaminyltransferase</fullName>
    </alternativeName>
    <alternativeName>
        <fullName evidence="17">Poly-N-acetyllactosamine extension enzyme</fullName>
    </alternativeName>
    <alternativeName>
        <fullName evidence="18">UDP-GlcNAc:betaGal beta-1,3-N-acetylglucosaminyltransferase 1</fullName>
    </alternativeName>
</protein>
<dbReference type="Proteomes" id="UP001558652">
    <property type="component" value="Unassembled WGS sequence"/>
</dbReference>
<name>A0ABD0ZCI0_9HEMI</name>
<evidence type="ECO:0000313" key="22">
    <source>
        <dbReference type="Proteomes" id="UP001558652"/>
    </source>
</evidence>
<evidence type="ECO:0000256" key="16">
    <source>
        <dbReference type="ARBA" id="ARBA00030723"/>
    </source>
</evidence>
<evidence type="ECO:0000256" key="5">
    <source>
        <dbReference type="ARBA" id="ARBA00017962"/>
    </source>
</evidence>
<keyword evidence="15" id="KW-0464">Manganese</keyword>
<evidence type="ECO:0000256" key="1">
    <source>
        <dbReference type="ARBA" id="ARBA00001936"/>
    </source>
</evidence>
<evidence type="ECO:0000313" key="21">
    <source>
        <dbReference type="EMBL" id="KAL1138533.1"/>
    </source>
</evidence>
<evidence type="ECO:0000256" key="6">
    <source>
        <dbReference type="ARBA" id="ARBA00022676"/>
    </source>
</evidence>
<comment type="similarity">
    <text evidence="4">Belongs to the glycosyltransferase 49 family.</text>
</comment>
<accession>A0ABD0ZCI0</accession>
<keyword evidence="11" id="KW-1133">Transmembrane helix</keyword>
<evidence type="ECO:0000256" key="18">
    <source>
        <dbReference type="ARBA" id="ARBA00032181"/>
    </source>
</evidence>
<dbReference type="InterPro" id="IPR043189">
    <property type="entry name" value="B4GAT1"/>
</dbReference>
<gene>
    <name evidence="21" type="ORF">AAG570_008596</name>
</gene>
<evidence type="ECO:0000256" key="2">
    <source>
        <dbReference type="ARBA" id="ARBA00004323"/>
    </source>
</evidence>
<evidence type="ECO:0000256" key="15">
    <source>
        <dbReference type="ARBA" id="ARBA00023211"/>
    </source>
</evidence>
<evidence type="ECO:0000256" key="20">
    <source>
        <dbReference type="ARBA" id="ARBA00047852"/>
    </source>
</evidence>
<dbReference type="GO" id="GO:0016757">
    <property type="term" value="F:glycosyltransferase activity"/>
    <property type="evidence" value="ECO:0007669"/>
    <property type="project" value="UniProtKB-KW"/>
</dbReference>
<dbReference type="EMBL" id="JBFDAA010000003">
    <property type="protein sequence ID" value="KAL1138533.1"/>
    <property type="molecule type" value="Genomic_DNA"/>
</dbReference>
<dbReference type="AlphaFoldDB" id="A0ABD0ZCI0"/>
<comment type="catalytic activity">
    <reaction evidence="20">
        <text>3-O-[beta-D-Xyl-(1-&gt;4)-Rib-ol-P-Rib-ol-P-3-beta-D-GalNAc-(1-&gt;3)-beta-D-GlcNAc-(1-&gt;4)-(O-6-P-alpha-D-Man)]-Thr-[protein] + UDP-alpha-D-glucuronate = 3-O-[beta-D-GlcA-(1-&gt;3)-beta-D-Xyl-(1-&gt;4)-Rib-ol-P-Rib-ol-P-3-beta-D-GalNAc-(1-&gt;3)-beta-D-GlcNAc-(1-&gt;4)-(O-6-P-alpha-D-Man)]-Thr-[protein] + UDP + H(+)</text>
        <dbReference type="Rhea" id="RHEA:46860"/>
        <dbReference type="Rhea" id="RHEA-COMP:15023"/>
        <dbReference type="Rhea" id="RHEA-COMP:17482"/>
        <dbReference type="ChEBI" id="CHEBI:15378"/>
        <dbReference type="ChEBI" id="CHEBI:58052"/>
        <dbReference type="ChEBI" id="CHEBI:58223"/>
        <dbReference type="ChEBI" id="CHEBI:142405"/>
        <dbReference type="ChEBI" id="CHEBI:177336"/>
    </reaction>
</comment>
<comment type="subcellular location">
    <subcellularLocation>
        <location evidence="2">Golgi apparatus membrane</location>
        <topology evidence="2">Single-pass type II membrane protein</topology>
    </subcellularLocation>
</comment>
<evidence type="ECO:0000256" key="12">
    <source>
        <dbReference type="ARBA" id="ARBA00023034"/>
    </source>
</evidence>
<keyword evidence="7" id="KW-0808">Transferase</keyword>
<evidence type="ECO:0000256" key="4">
    <source>
        <dbReference type="ARBA" id="ARBA00008539"/>
    </source>
</evidence>
<evidence type="ECO:0000256" key="9">
    <source>
        <dbReference type="ARBA" id="ARBA00022723"/>
    </source>
</evidence>
<proteinExistence type="inferred from homology"/>
<evidence type="ECO:0000256" key="7">
    <source>
        <dbReference type="ARBA" id="ARBA00022679"/>
    </source>
</evidence>
<keyword evidence="22" id="KW-1185">Reference proteome</keyword>
<evidence type="ECO:0000256" key="14">
    <source>
        <dbReference type="ARBA" id="ARBA00023180"/>
    </source>
</evidence>
<reference evidence="21 22" key="1">
    <citation type="submission" date="2024-07" db="EMBL/GenBank/DDBJ databases">
        <title>Chromosome-level genome assembly of the water stick insect Ranatra chinensis (Heteroptera: Nepidae).</title>
        <authorList>
            <person name="Liu X."/>
        </authorList>
    </citation>
    <scope>NUCLEOTIDE SEQUENCE [LARGE SCALE GENOMIC DNA]</scope>
    <source>
        <strain evidence="21">Cailab_2021Rc</strain>
        <tissue evidence="21">Muscle</tissue>
    </source>
</reference>
<dbReference type="PANTHER" id="PTHR46420:SF1">
    <property type="entry name" value="BETA-1,4-GLUCURONYLTRANSFERASE 1"/>
    <property type="match status" value="1"/>
</dbReference>
<comment type="pathway">
    <text evidence="3">Protein modification; protein glycosylation.</text>
</comment>
<evidence type="ECO:0000256" key="17">
    <source>
        <dbReference type="ARBA" id="ARBA00032175"/>
    </source>
</evidence>
<evidence type="ECO:0000256" key="11">
    <source>
        <dbReference type="ARBA" id="ARBA00022989"/>
    </source>
</evidence>
<keyword evidence="9" id="KW-0479">Metal-binding</keyword>
<dbReference type="GO" id="GO:0000139">
    <property type="term" value="C:Golgi membrane"/>
    <property type="evidence" value="ECO:0007669"/>
    <property type="project" value="UniProtKB-SubCell"/>
</dbReference>
<keyword evidence="6" id="KW-0328">Glycosyltransferase</keyword>